<feature type="domain" description="Chorismate mutase" evidence="5">
    <location>
        <begin position="70"/>
        <end position="161"/>
    </location>
</feature>
<dbReference type="Pfam" id="PF01817">
    <property type="entry name" value="CM_2"/>
    <property type="match status" value="1"/>
</dbReference>
<reference evidence="6 7" key="1">
    <citation type="submission" date="2021-07" db="EMBL/GenBank/DDBJ databases">
        <title>Complete genome sequence of nontuberculous Mycobacterium sp. TY59.</title>
        <authorList>
            <person name="Fukushima K."/>
        </authorList>
    </citation>
    <scope>NUCLEOTIDE SEQUENCE [LARGE SCALE GENOMIC DNA]</scope>
    <source>
        <strain evidence="6 7">TY59</strain>
    </source>
</reference>
<dbReference type="EC" id="5.4.99.5" evidence="2"/>
<dbReference type="EMBL" id="AP024828">
    <property type="protein sequence ID" value="BCZ24383.1"/>
    <property type="molecule type" value="Genomic_DNA"/>
</dbReference>
<dbReference type="PANTHER" id="PTHR38041:SF2">
    <property type="entry name" value="SECRETED CHORISMATE MUTASE"/>
    <property type="match status" value="1"/>
</dbReference>
<keyword evidence="4" id="KW-0413">Isomerase</keyword>
<evidence type="ECO:0000256" key="3">
    <source>
        <dbReference type="ARBA" id="ARBA00022729"/>
    </source>
</evidence>
<dbReference type="InterPro" id="IPR002701">
    <property type="entry name" value="CM_II_prokaryot"/>
</dbReference>
<dbReference type="SUPFAM" id="SSF48600">
    <property type="entry name" value="Chorismate mutase II"/>
    <property type="match status" value="1"/>
</dbReference>
<evidence type="ECO:0000313" key="7">
    <source>
        <dbReference type="Proteomes" id="UP000826012"/>
    </source>
</evidence>
<evidence type="ECO:0000256" key="4">
    <source>
        <dbReference type="ARBA" id="ARBA00023235"/>
    </source>
</evidence>
<dbReference type="Proteomes" id="UP000826012">
    <property type="component" value="Chromosome"/>
</dbReference>
<dbReference type="InterPro" id="IPR036263">
    <property type="entry name" value="Chorismate_II_sf"/>
</dbReference>
<dbReference type="NCBIfam" id="TIGR01806">
    <property type="entry name" value="CM_mono2"/>
    <property type="match status" value="1"/>
</dbReference>
<evidence type="ECO:0000256" key="2">
    <source>
        <dbReference type="ARBA" id="ARBA00012404"/>
    </source>
</evidence>
<dbReference type="InterPro" id="IPR036979">
    <property type="entry name" value="CM_dom_sf"/>
</dbReference>
<gene>
    <name evidence="6" type="ORF">MTY59_42380</name>
</gene>
<dbReference type="SMART" id="SM00830">
    <property type="entry name" value="CM_2"/>
    <property type="match status" value="1"/>
</dbReference>
<dbReference type="InterPro" id="IPR051331">
    <property type="entry name" value="Chorismate_mutase-related"/>
</dbReference>
<protein>
    <recommendedName>
        <fullName evidence="2">chorismate mutase</fullName>
        <ecNumber evidence="2">5.4.99.5</ecNumber>
    </recommendedName>
</protein>
<comment type="pathway">
    <text evidence="1">Metabolic intermediate biosynthesis; prephenate biosynthesis; prephenate from chorismate: step 1/1.</text>
</comment>
<keyword evidence="3" id="KW-0732">Signal</keyword>
<evidence type="ECO:0000256" key="1">
    <source>
        <dbReference type="ARBA" id="ARBA00004817"/>
    </source>
</evidence>
<evidence type="ECO:0000259" key="5">
    <source>
        <dbReference type="PROSITE" id="PS51168"/>
    </source>
</evidence>
<keyword evidence="7" id="KW-1185">Reference proteome</keyword>
<dbReference type="InterPro" id="IPR008240">
    <property type="entry name" value="Chorismate_mutase_periplasmic"/>
</dbReference>
<proteinExistence type="predicted"/>
<accession>A0ABN6IMC0</accession>
<dbReference type="NCBIfam" id="NF006741">
    <property type="entry name" value="PRK09269.1"/>
    <property type="match status" value="1"/>
</dbReference>
<dbReference type="Gene3D" id="1.20.59.10">
    <property type="entry name" value="Chorismate mutase"/>
    <property type="match status" value="1"/>
</dbReference>
<sequence>MAADNPRDPNSTTALDDNVRRSSALRGRYPYLAERVLARAAHKHARIVVMHRRGDSTRLPLAARCGAVIGALAMLVAPVRADPASPLTALVDAAAQRLQVAEPVAAYKWNQHGAIEDPARVQQELARLGDEADAGHVDRDYVTRVFGDQISATEAIEYSRFADWKLNPASAPADSPDLSASRSAIDGFNRTMLTQILANWNLLHSPECAAERDAARSGVIRDRQLDSLYQKALSSATQSYCQR</sequence>
<dbReference type="PANTHER" id="PTHR38041">
    <property type="entry name" value="CHORISMATE MUTASE"/>
    <property type="match status" value="1"/>
</dbReference>
<organism evidence="6 7">
    <name type="scientific">Mycobacterium senriense</name>
    <dbReference type="NCBI Taxonomy" id="2775496"/>
    <lineage>
        <taxon>Bacteria</taxon>
        <taxon>Bacillati</taxon>
        <taxon>Actinomycetota</taxon>
        <taxon>Actinomycetes</taxon>
        <taxon>Mycobacteriales</taxon>
        <taxon>Mycobacteriaceae</taxon>
        <taxon>Mycobacterium</taxon>
        <taxon>Mycobacterium avium complex (MAC)</taxon>
    </lineage>
</organism>
<evidence type="ECO:0000313" key="6">
    <source>
        <dbReference type="EMBL" id="BCZ24383.1"/>
    </source>
</evidence>
<dbReference type="PROSITE" id="PS51168">
    <property type="entry name" value="CHORISMATE_MUT_2"/>
    <property type="match status" value="1"/>
</dbReference>
<name>A0ABN6IMC0_9MYCO</name>